<dbReference type="STRING" id="1306406.J116_010285"/>
<organism evidence="2 3">
    <name type="scientific">Streptomyces thermolilacinus SPC6</name>
    <dbReference type="NCBI Taxonomy" id="1306406"/>
    <lineage>
        <taxon>Bacteria</taxon>
        <taxon>Bacillati</taxon>
        <taxon>Actinomycetota</taxon>
        <taxon>Actinomycetes</taxon>
        <taxon>Kitasatosporales</taxon>
        <taxon>Streptomycetaceae</taxon>
        <taxon>Streptomyces</taxon>
    </lineage>
</organism>
<evidence type="ECO:0000313" key="3">
    <source>
        <dbReference type="Proteomes" id="UP000095329"/>
    </source>
</evidence>
<feature type="signal peptide" evidence="1">
    <location>
        <begin position="1"/>
        <end position="24"/>
    </location>
</feature>
<proteinExistence type="predicted"/>
<accession>A0A1D3DR77</accession>
<sequence length="268" mass="26687">MRSSLIRRTSVAASAVSLALLVSACGGDKAADGGKGGGDKGAAAAPAAKVLTAAELEQAMLTQGDVPGHKISPAKAGDVGKPGDVTVDKQECLPLAHASSSIALGKPAADATRKVLEEAQKPSPGKSLADMTEKEMEEALTSAFAVTVTVDKLAAYEGKGAEEAVASLRAAGTACAGGFTVTQGGDQTKVLKVEEAKVSGGDEAGAWVLTAAAEEEGKTMTFKVAAVRQGSTVATFMAMNIGASMGGKDFPLPTAVIDAQVAKVAKAS</sequence>
<dbReference type="OrthoDB" id="4180700at2"/>
<dbReference type="EMBL" id="ASHX02000001">
    <property type="protein sequence ID" value="OEJ94808.1"/>
    <property type="molecule type" value="Genomic_DNA"/>
</dbReference>
<dbReference type="RefSeq" id="WP_023587002.1">
    <property type="nucleotide sequence ID" value="NZ_ASHX02000001.1"/>
</dbReference>
<comment type="caution">
    <text evidence="2">The sequence shown here is derived from an EMBL/GenBank/DDBJ whole genome shotgun (WGS) entry which is preliminary data.</text>
</comment>
<protein>
    <recommendedName>
        <fullName evidence="4">PknH-like extracellular domain-containing protein</fullName>
    </recommendedName>
</protein>
<evidence type="ECO:0000256" key="1">
    <source>
        <dbReference type="SAM" id="SignalP"/>
    </source>
</evidence>
<dbReference type="Proteomes" id="UP000095329">
    <property type="component" value="Unassembled WGS sequence"/>
</dbReference>
<dbReference type="AlphaFoldDB" id="A0A1D3DR77"/>
<evidence type="ECO:0000313" key="2">
    <source>
        <dbReference type="EMBL" id="OEJ94808.1"/>
    </source>
</evidence>
<feature type="chain" id="PRO_5039179360" description="PknH-like extracellular domain-containing protein" evidence="1">
    <location>
        <begin position="25"/>
        <end position="268"/>
    </location>
</feature>
<gene>
    <name evidence="2" type="ORF">J116_010285</name>
</gene>
<keyword evidence="1" id="KW-0732">Signal</keyword>
<name>A0A1D3DR77_9ACTN</name>
<keyword evidence="3" id="KW-1185">Reference proteome</keyword>
<dbReference type="PROSITE" id="PS51257">
    <property type="entry name" value="PROKAR_LIPOPROTEIN"/>
    <property type="match status" value="1"/>
</dbReference>
<reference evidence="2 3" key="1">
    <citation type="journal article" date="2013" name="Genome Announc.">
        <title>Genome Sequence of Streptomyces violaceusniger Strain SPC6, a Halotolerant Streptomycete That Exhibits Rapid Growth and Development.</title>
        <authorList>
            <person name="Chen X."/>
            <person name="Zhang B."/>
            <person name="Zhang W."/>
            <person name="Wu X."/>
            <person name="Zhang M."/>
            <person name="Chen T."/>
            <person name="Liu G."/>
            <person name="Dyson P."/>
        </authorList>
    </citation>
    <scope>NUCLEOTIDE SEQUENCE [LARGE SCALE GENOMIC DNA]</scope>
    <source>
        <strain evidence="2 3">SPC6</strain>
    </source>
</reference>
<dbReference type="eggNOG" id="ENOG5031XVF">
    <property type="taxonomic scope" value="Bacteria"/>
</dbReference>
<evidence type="ECO:0008006" key="4">
    <source>
        <dbReference type="Google" id="ProtNLM"/>
    </source>
</evidence>